<protein>
    <submittedName>
        <fullName evidence="2">DUF928 domain-containing protein</fullName>
    </submittedName>
</protein>
<dbReference type="RefSeq" id="WP_190966554.1">
    <property type="nucleotide sequence ID" value="NZ_JACJTB010000003.1"/>
</dbReference>
<evidence type="ECO:0000313" key="3">
    <source>
        <dbReference type="Proteomes" id="UP000603457"/>
    </source>
</evidence>
<dbReference type="EMBL" id="JACJTB010000003">
    <property type="protein sequence ID" value="MBD2593613.1"/>
    <property type="molecule type" value="Genomic_DNA"/>
</dbReference>
<dbReference type="Proteomes" id="UP000603457">
    <property type="component" value="Unassembled WGS sequence"/>
</dbReference>
<keyword evidence="3" id="KW-1185">Reference proteome</keyword>
<dbReference type="InterPro" id="IPR010328">
    <property type="entry name" value="DUF928"/>
</dbReference>
<dbReference type="Pfam" id="PF06051">
    <property type="entry name" value="DUF928"/>
    <property type="match status" value="1"/>
</dbReference>
<accession>A0ABR8FRC0</accession>
<organism evidence="2 3">
    <name type="scientific">Nostoc spongiaeforme FACHB-130</name>
    <dbReference type="NCBI Taxonomy" id="1357510"/>
    <lineage>
        <taxon>Bacteria</taxon>
        <taxon>Bacillati</taxon>
        <taxon>Cyanobacteriota</taxon>
        <taxon>Cyanophyceae</taxon>
        <taxon>Nostocales</taxon>
        <taxon>Nostocaceae</taxon>
        <taxon>Nostoc</taxon>
    </lineage>
</organism>
<comment type="caution">
    <text evidence="2">The sequence shown here is derived from an EMBL/GenBank/DDBJ whole genome shotgun (WGS) entry which is preliminary data.</text>
</comment>
<evidence type="ECO:0000256" key="1">
    <source>
        <dbReference type="SAM" id="MobiDB-lite"/>
    </source>
</evidence>
<proteinExistence type="predicted"/>
<sequence>MTGMRFFGWTMGLGLVWVLAVNQGEVYSSPIKQSQSKPSRISAVIFNQPPLSSRGAPGNRQGGGTRDGRNCAALDIKERLTALVPAVESEPKMSHVWGLTVSASPTLWFYVPYQAKDIQGAELELWDETSREQRNYKQIYQRTFTVKETPGAIALSLPSTVKLEPDKNYHWYLSLNINCQGDNESINVNGWIQRVKFQHTPSVNRQQVILYAQKGIWYDALTQLAQLRRRNPQSKTLMQDWQKLLGDVGLKEIANKPIVSCCMAGGRRQ</sequence>
<name>A0ABR8FRC0_9NOSO</name>
<feature type="region of interest" description="Disordered" evidence="1">
    <location>
        <begin position="48"/>
        <end position="68"/>
    </location>
</feature>
<gene>
    <name evidence="2" type="ORF">H6G74_04615</name>
</gene>
<reference evidence="2 3" key="1">
    <citation type="journal article" date="2020" name="ISME J.">
        <title>Comparative genomics reveals insights into cyanobacterial evolution and habitat adaptation.</title>
        <authorList>
            <person name="Chen M.Y."/>
            <person name="Teng W.K."/>
            <person name="Zhao L."/>
            <person name="Hu C.X."/>
            <person name="Zhou Y.K."/>
            <person name="Han B.P."/>
            <person name="Song L.R."/>
            <person name="Shu W.S."/>
        </authorList>
    </citation>
    <scope>NUCLEOTIDE SEQUENCE [LARGE SCALE GENOMIC DNA]</scope>
    <source>
        <strain evidence="2 3">FACHB-130</strain>
    </source>
</reference>
<evidence type="ECO:0000313" key="2">
    <source>
        <dbReference type="EMBL" id="MBD2593613.1"/>
    </source>
</evidence>